<organism evidence="3 4">
    <name type="scientific">Alsobacter soli</name>
    <dbReference type="NCBI Taxonomy" id="2109933"/>
    <lineage>
        <taxon>Bacteria</taxon>
        <taxon>Pseudomonadati</taxon>
        <taxon>Pseudomonadota</taxon>
        <taxon>Alphaproteobacteria</taxon>
        <taxon>Hyphomicrobiales</taxon>
        <taxon>Alsobacteraceae</taxon>
        <taxon>Alsobacter</taxon>
    </lineage>
</organism>
<accession>A0A2T1HWB4</accession>
<evidence type="ECO:0000259" key="1">
    <source>
        <dbReference type="Pfam" id="PF01738"/>
    </source>
</evidence>
<gene>
    <name evidence="3" type="ORF">SLNSH_05715</name>
</gene>
<dbReference type="Pfam" id="PF01738">
    <property type="entry name" value="DLH"/>
    <property type="match status" value="1"/>
</dbReference>
<dbReference type="PANTHER" id="PTHR46623:SF6">
    <property type="entry name" value="ALPHA_BETA-HYDROLASES SUPERFAMILY PROTEIN"/>
    <property type="match status" value="1"/>
</dbReference>
<dbReference type="AlphaFoldDB" id="A0A2T1HWB4"/>
<dbReference type="Proteomes" id="UP000239772">
    <property type="component" value="Unassembled WGS sequence"/>
</dbReference>
<sequence length="288" mass="30949">MALDQRIIDLYDEYTHKPLARRTFLERLSVLAGSPVAVAAALAALEPNYARAALVPENDPRIVTERVQKAVDSVEIAGYLAYPKDGGRWPAVIVFHENRGLNPHIEDVARRLAASGFLALAGDFLLPLGGTPRDSDAARELVAKLPGETVVRQASAMLTFLQGNEHSNGKVGAVGFCWGGGMVNIFAVREPRLGTGVAFYGVAPPVDAVPRIKAPMLLHYAGLDTRVNAGISAYDAALRAAGTPHEIYVYEGVNHAFHNDTSAERYDKAAAALAYDRTVAFLNRYLGG</sequence>
<feature type="domain" description="YqhI" evidence="2">
    <location>
        <begin position="3"/>
        <end position="29"/>
    </location>
</feature>
<evidence type="ECO:0000259" key="2">
    <source>
        <dbReference type="Pfam" id="PF23678"/>
    </source>
</evidence>
<dbReference type="InterPro" id="IPR002925">
    <property type="entry name" value="Dienelactn_hydro"/>
</dbReference>
<dbReference type="PANTHER" id="PTHR46623">
    <property type="entry name" value="CARBOXYMETHYLENEBUTENOLIDASE-RELATED"/>
    <property type="match status" value="1"/>
</dbReference>
<protein>
    <submittedName>
        <fullName evidence="3">Carboxymethylenebutenolidase</fullName>
    </submittedName>
</protein>
<feature type="domain" description="Dienelactone hydrolase" evidence="1">
    <location>
        <begin position="76"/>
        <end position="286"/>
    </location>
</feature>
<comment type="caution">
    <text evidence="3">The sequence shown here is derived from an EMBL/GenBank/DDBJ whole genome shotgun (WGS) entry which is preliminary data.</text>
</comment>
<dbReference type="InterPro" id="IPR057802">
    <property type="entry name" value="YqhI_dom"/>
</dbReference>
<reference evidence="4" key="1">
    <citation type="submission" date="2018-03" db="EMBL/GenBank/DDBJ databases">
        <authorList>
            <person name="Sun L."/>
            <person name="Liu H."/>
            <person name="Chen W."/>
            <person name="Huang K."/>
            <person name="Liu W."/>
            <person name="Gao X."/>
        </authorList>
    </citation>
    <scope>NUCLEOTIDE SEQUENCE [LARGE SCALE GENOMIC DNA]</scope>
    <source>
        <strain evidence="4">SH9</strain>
    </source>
</reference>
<dbReference type="Pfam" id="PF23678">
    <property type="entry name" value="YqhI"/>
    <property type="match status" value="1"/>
</dbReference>
<keyword evidence="4" id="KW-1185">Reference proteome</keyword>
<dbReference type="InterPro" id="IPR029058">
    <property type="entry name" value="AB_hydrolase_fold"/>
</dbReference>
<dbReference type="RefSeq" id="WP_106335720.1">
    <property type="nucleotide sequence ID" value="NZ_PVZS01000005.1"/>
</dbReference>
<dbReference type="SUPFAM" id="SSF53474">
    <property type="entry name" value="alpha/beta-Hydrolases"/>
    <property type="match status" value="1"/>
</dbReference>
<dbReference type="Gene3D" id="3.40.50.1820">
    <property type="entry name" value="alpha/beta hydrolase"/>
    <property type="match status" value="1"/>
</dbReference>
<proteinExistence type="predicted"/>
<dbReference type="GO" id="GO:0016787">
    <property type="term" value="F:hydrolase activity"/>
    <property type="evidence" value="ECO:0007669"/>
    <property type="project" value="InterPro"/>
</dbReference>
<dbReference type="OrthoDB" id="9771666at2"/>
<evidence type="ECO:0000313" key="4">
    <source>
        <dbReference type="Proteomes" id="UP000239772"/>
    </source>
</evidence>
<dbReference type="EMBL" id="PVZS01000005">
    <property type="protein sequence ID" value="PSC05880.1"/>
    <property type="molecule type" value="Genomic_DNA"/>
</dbReference>
<evidence type="ECO:0000313" key="3">
    <source>
        <dbReference type="EMBL" id="PSC05880.1"/>
    </source>
</evidence>
<name>A0A2T1HWB4_9HYPH</name>
<dbReference type="InterPro" id="IPR051049">
    <property type="entry name" value="Dienelactone_hydrolase-like"/>
</dbReference>